<evidence type="ECO:0000313" key="6">
    <source>
        <dbReference type="EMBL" id="WFD43699.1"/>
    </source>
</evidence>
<dbReference type="PANTHER" id="PTHR22847">
    <property type="entry name" value="WD40 REPEAT PROTEIN"/>
    <property type="match status" value="1"/>
</dbReference>
<feature type="region of interest" description="Disordered" evidence="4">
    <location>
        <begin position="285"/>
        <end position="423"/>
    </location>
</feature>
<dbReference type="InterPro" id="IPR036322">
    <property type="entry name" value="WD40_repeat_dom_sf"/>
</dbReference>
<feature type="compositionally biased region" description="Acidic residues" evidence="4">
    <location>
        <begin position="322"/>
        <end position="336"/>
    </location>
</feature>
<evidence type="ECO:0000256" key="1">
    <source>
        <dbReference type="ARBA" id="ARBA00022574"/>
    </source>
</evidence>
<feature type="domain" description="Transcription factor spt8 beta-propeller" evidence="5">
    <location>
        <begin position="41"/>
        <end position="303"/>
    </location>
</feature>
<keyword evidence="1 3" id="KW-0853">WD repeat</keyword>
<dbReference type="PROSITE" id="PS50082">
    <property type="entry name" value="WD_REPEATS_2"/>
    <property type="match status" value="2"/>
</dbReference>
<evidence type="ECO:0000259" key="5">
    <source>
        <dbReference type="Pfam" id="PF23798"/>
    </source>
</evidence>
<dbReference type="EMBL" id="CP118377">
    <property type="protein sequence ID" value="WFD43699.1"/>
    <property type="molecule type" value="Genomic_DNA"/>
</dbReference>
<reference evidence="6" key="1">
    <citation type="submission" date="2023-02" db="EMBL/GenBank/DDBJ databases">
        <title>Mating type loci evolution in Malassezia.</title>
        <authorList>
            <person name="Coelho M.A."/>
        </authorList>
    </citation>
    <scope>NUCLEOTIDE SEQUENCE</scope>
    <source>
        <strain evidence="6">CBS 14136</strain>
    </source>
</reference>
<name>A0AAF0FC06_9BASI</name>
<organism evidence="6 7">
    <name type="scientific">Malassezia psittaci</name>
    <dbReference type="NCBI Taxonomy" id="1821823"/>
    <lineage>
        <taxon>Eukaryota</taxon>
        <taxon>Fungi</taxon>
        <taxon>Dikarya</taxon>
        <taxon>Basidiomycota</taxon>
        <taxon>Ustilaginomycotina</taxon>
        <taxon>Malasseziomycetes</taxon>
        <taxon>Malasseziales</taxon>
        <taxon>Malasseziaceae</taxon>
        <taxon>Malassezia</taxon>
    </lineage>
</organism>
<keyword evidence="7" id="KW-1185">Reference proteome</keyword>
<feature type="repeat" description="WD" evidence="3">
    <location>
        <begin position="171"/>
        <end position="212"/>
    </location>
</feature>
<feature type="compositionally biased region" description="Basic and acidic residues" evidence="4">
    <location>
        <begin position="337"/>
        <end position="348"/>
    </location>
</feature>
<accession>A0AAF0FC06</accession>
<evidence type="ECO:0000313" key="7">
    <source>
        <dbReference type="Proteomes" id="UP001214628"/>
    </source>
</evidence>
<feature type="compositionally biased region" description="Polar residues" evidence="4">
    <location>
        <begin position="376"/>
        <end position="403"/>
    </location>
</feature>
<evidence type="ECO:0000256" key="3">
    <source>
        <dbReference type="PROSITE-ProRule" id="PRU00221"/>
    </source>
</evidence>
<dbReference type="GO" id="GO:0005634">
    <property type="term" value="C:nucleus"/>
    <property type="evidence" value="ECO:0007669"/>
    <property type="project" value="TreeGrafter"/>
</dbReference>
<dbReference type="AlphaFoldDB" id="A0AAF0FC06"/>
<feature type="domain" description="Transcription factor spt8 beta-propeller" evidence="5">
    <location>
        <begin position="439"/>
        <end position="619"/>
    </location>
</feature>
<feature type="compositionally biased region" description="Acidic residues" evidence="4">
    <location>
        <begin position="292"/>
        <end position="310"/>
    </location>
</feature>
<dbReference type="InterPro" id="IPR001680">
    <property type="entry name" value="WD40_rpt"/>
</dbReference>
<sequence length="622" mass="67727">MEPENTHAEPPASLESYLDHTKARRRLFQPSYAARSSTKGYTIDPIGAAPHSTPIHAMAMVQDASVLLSGGSDGYVRWYDLNASVNGKNMLTQNLRSSFVEGVTKGGVLTTWWGNAHLQANDPLSRTDAPLSPVHSLACERDALWATSGGEGGNINLYGLRHDPGQLRHVFRKHTAAVSALALSDSQTMLISGGWDRGVFQWDLHTGQVVRAFDGHIGQVSSIHFRPTQAPSVTQQTIQGDAMEVDYTQGTSPTEVEMHEELAPPSQDLHNETNLVSDLSTAAKNDNKAENDGDNDNDSDSLFGEQDESMAEARVDGSGESADADGDSDDDADGEEDLFRSPEIKPEADSGLDPSRQPANQQGKGSGPWSLALPGQQRTQSDRAQSTPEAQQHPSPKTQPDPKSSADSKPKTNVRHLPKPMFGSMSTAGQYDADLSQFSSDILLTSTLSGQVLLWDRRVDTKGRPGVHALPLPPHTPPWCMSVCWNNAGNRIYVGRRNETVDEWDVRMLPDLSASFTKDSAKAPSLLNILRLPKGSGPVNAVRMMPNDRHIVCASYDNVRLWDTQPKNPSDIPFKIVAGHHGGTISEMLVDERAQFLLTSSGDRGWFSHSTETLLMHEITPL</sequence>
<dbReference type="SMART" id="SM00320">
    <property type="entry name" value="WD40"/>
    <property type="match status" value="6"/>
</dbReference>
<feature type="repeat" description="WD" evidence="3">
    <location>
        <begin position="48"/>
        <end position="82"/>
    </location>
</feature>
<dbReference type="Pfam" id="PF23798">
    <property type="entry name" value="Beta-prop_SPT8"/>
    <property type="match status" value="2"/>
</dbReference>
<protein>
    <submittedName>
        <fullName evidence="6">Transcription factor spt8</fullName>
    </submittedName>
</protein>
<proteinExistence type="predicted"/>
<dbReference type="Gene3D" id="2.130.10.10">
    <property type="entry name" value="YVTN repeat-like/Quinoprotein amine dehydrogenase"/>
    <property type="match status" value="2"/>
</dbReference>
<keyword evidence="2" id="KW-0677">Repeat</keyword>
<dbReference type="Proteomes" id="UP001214628">
    <property type="component" value="Chromosome 3"/>
</dbReference>
<dbReference type="InterPro" id="IPR057544">
    <property type="entry name" value="Beta-prop_SPT8"/>
</dbReference>
<gene>
    <name evidence="6" type="primary">SPT8</name>
    <name evidence="6" type="ORF">MPSI1_002363</name>
</gene>
<dbReference type="SUPFAM" id="SSF50978">
    <property type="entry name" value="WD40 repeat-like"/>
    <property type="match status" value="1"/>
</dbReference>
<dbReference type="PROSITE" id="PS50294">
    <property type="entry name" value="WD_REPEATS_REGION"/>
    <property type="match status" value="1"/>
</dbReference>
<evidence type="ECO:0000256" key="2">
    <source>
        <dbReference type="ARBA" id="ARBA00022737"/>
    </source>
</evidence>
<evidence type="ECO:0000256" key="4">
    <source>
        <dbReference type="SAM" id="MobiDB-lite"/>
    </source>
</evidence>
<dbReference type="InterPro" id="IPR015943">
    <property type="entry name" value="WD40/YVTN_repeat-like_dom_sf"/>
</dbReference>
<dbReference type="PANTHER" id="PTHR22847:SF735">
    <property type="entry name" value="AFR153WP"/>
    <property type="match status" value="1"/>
</dbReference>